<dbReference type="SUPFAM" id="SSF53850">
    <property type="entry name" value="Periplasmic binding protein-like II"/>
    <property type="match status" value="1"/>
</dbReference>
<dbReference type="AlphaFoldDB" id="A0A1G9FWS1"/>
<evidence type="ECO:0000313" key="2">
    <source>
        <dbReference type="EMBL" id="SDK92830.1"/>
    </source>
</evidence>
<name>A0A1G9FWS1_9BACT</name>
<gene>
    <name evidence="2" type="ORF">SAMN05660337_1737</name>
</gene>
<dbReference type="InterPro" id="IPR001638">
    <property type="entry name" value="Solute-binding_3/MltF_N"/>
</dbReference>
<dbReference type="Proteomes" id="UP000199053">
    <property type="component" value="Unassembled WGS sequence"/>
</dbReference>
<dbReference type="RefSeq" id="WP_170830341.1">
    <property type="nucleotide sequence ID" value="NZ_FNGA01000002.1"/>
</dbReference>
<evidence type="ECO:0000313" key="3">
    <source>
        <dbReference type="Proteomes" id="UP000199053"/>
    </source>
</evidence>
<organism evidence="2 3">
    <name type="scientific">Maridesulfovibrio ferrireducens</name>
    <dbReference type="NCBI Taxonomy" id="246191"/>
    <lineage>
        <taxon>Bacteria</taxon>
        <taxon>Pseudomonadati</taxon>
        <taxon>Thermodesulfobacteriota</taxon>
        <taxon>Desulfovibrionia</taxon>
        <taxon>Desulfovibrionales</taxon>
        <taxon>Desulfovibrionaceae</taxon>
        <taxon>Maridesulfovibrio</taxon>
    </lineage>
</organism>
<feature type="domain" description="Solute-binding protein family 3/N-terminal" evidence="1">
    <location>
        <begin position="36"/>
        <end position="265"/>
    </location>
</feature>
<dbReference type="EMBL" id="FNGA01000002">
    <property type="protein sequence ID" value="SDK92830.1"/>
    <property type="molecule type" value="Genomic_DNA"/>
</dbReference>
<reference evidence="3" key="1">
    <citation type="submission" date="2016-10" db="EMBL/GenBank/DDBJ databases">
        <authorList>
            <person name="Varghese N."/>
            <person name="Submissions S."/>
        </authorList>
    </citation>
    <scope>NUCLEOTIDE SEQUENCE [LARGE SCALE GENOMIC DNA]</scope>
    <source>
        <strain evidence="3">DSM 16995</strain>
    </source>
</reference>
<sequence>MRISKLKIVSFTLLSVLICIEIAFAKDKTYWPSFDCPPLFMYNSSGERSGLGNTLNEYIQNMLPSDTHINAIGSPVKRLLDAKSGKNIVITGIVKTTEREKYLYYSKYPCMVSWSIVAVIRKEDKNKFTSNGKFSLYTNLNNTNNIFSYMKGIYYGKLLNIIKETNSKNHGVAAFDTIDQINLLLHNRIDFFFADPLVAYYTHQDDIKKSNIEFIECLELPVTPIYRYYATPKTKWGEVMIRKIDAILEDMICSGRLETLVKNWTPDNFKKKLEKAYQNDITDKVLCD</sequence>
<accession>A0A1G9FWS1</accession>
<dbReference type="Pfam" id="PF00497">
    <property type="entry name" value="SBP_bac_3"/>
    <property type="match status" value="1"/>
</dbReference>
<dbReference type="Gene3D" id="3.40.190.10">
    <property type="entry name" value="Periplasmic binding protein-like II"/>
    <property type="match status" value="2"/>
</dbReference>
<proteinExistence type="predicted"/>
<evidence type="ECO:0000259" key="1">
    <source>
        <dbReference type="Pfam" id="PF00497"/>
    </source>
</evidence>
<protein>
    <recommendedName>
        <fullName evidence="1">Solute-binding protein family 3/N-terminal domain-containing protein</fullName>
    </recommendedName>
</protein>
<keyword evidence="3" id="KW-1185">Reference proteome</keyword>
<dbReference type="STRING" id="246191.SAMN05660337_1737"/>